<dbReference type="SUPFAM" id="SSF46785">
    <property type="entry name" value="Winged helix' DNA-binding domain"/>
    <property type="match status" value="1"/>
</dbReference>
<evidence type="ECO:0000313" key="2">
    <source>
        <dbReference type="Proteomes" id="UP001356095"/>
    </source>
</evidence>
<reference evidence="1 2" key="1">
    <citation type="submission" date="2023-08" db="EMBL/GenBank/DDBJ databases">
        <authorList>
            <person name="Girao M."/>
            <person name="Carvalho M.F."/>
        </authorList>
    </citation>
    <scope>NUCLEOTIDE SEQUENCE [LARGE SCALE GENOMIC DNA]</scope>
    <source>
        <strain evidence="1 2">CT-R113</strain>
    </source>
</reference>
<protein>
    <submittedName>
        <fullName evidence="1">ArsR family transcriptional regulator</fullName>
    </submittedName>
</protein>
<dbReference type="Gene3D" id="1.10.10.10">
    <property type="entry name" value="Winged helix-like DNA-binding domain superfamily/Winged helix DNA-binding domain"/>
    <property type="match status" value="1"/>
</dbReference>
<dbReference type="InterPro" id="IPR036390">
    <property type="entry name" value="WH_DNA-bd_sf"/>
</dbReference>
<evidence type="ECO:0000313" key="1">
    <source>
        <dbReference type="EMBL" id="MEE2036817.1"/>
    </source>
</evidence>
<dbReference type="InterPro" id="IPR011991">
    <property type="entry name" value="ArsR-like_HTH"/>
</dbReference>
<dbReference type="CDD" id="cd00090">
    <property type="entry name" value="HTH_ARSR"/>
    <property type="match status" value="1"/>
</dbReference>
<dbReference type="EMBL" id="JAUZMY010000004">
    <property type="protein sequence ID" value="MEE2036817.1"/>
    <property type="molecule type" value="Genomic_DNA"/>
</dbReference>
<dbReference type="Proteomes" id="UP001356095">
    <property type="component" value="Unassembled WGS sequence"/>
</dbReference>
<name>A0ABU7K450_9ACTN</name>
<dbReference type="InterPro" id="IPR036388">
    <property type="entry name" value="WH-like_DNA-bd_sf"/>
</dbReference>
<organism evidence="1 2">
    <name type="scientific">Nocardiopsis codii</name>
    <dbReference type="NCBI Taxonomy" id="3065942"/>
    <lineage>
        <taxon>Bacteria</taxon>
        <taxon>Bacillati</taxon>
        <taxon>Actinomycetota</taxon>
        <taxon>Actinomycetes</taxon>
        <taxon>Streptosporangiales</taxon>
        <taxon>Nocardiopsidaceae</taxon>
        <taxon>Nocardiopsis</taxon>
    </lineage>
</organism>
<accession>A0ABU7K450</accession>
<dbReference type="RefSeq" id="WP_330090614.1">
    <property type="nucleotide sequence ID" value="NZ_JAUZMY010000004.1"/>
</dbReference>
<gene>
    <name evidence="1" type="ORF">Q8791_06230</name>
</gene>
<sequence>MYLGRVTERTTEQRLADLEARVADLEARAGAEEPPDTGGGGSAPKGFGGALFALDALREHAVGRGGVVFAGIVREEDGDGGIEWQQGLPVERLAGADWSRGAAVLDALGNPVRLNLLHAVWAGTGTVAGLAELSGFGTTGQIYHHVNLLVAAGWLTSVRRGHYIVPPERVVPLLAILTAVGGTS</sequence>
<proteinExistence type="predicted"/>
<keyword evidence="2" id="KW-1185">Reference proteome</keyword>
<comment type="caution">
    <text evidence="1">The sequence shown here is derived from an EMBL/GenBank/DDBJ whole genome shotgun (WGS) entry which is preliminary data.</text>
</comment>